<dbReference type="EMBL" id="CM011691">
    <property type="protein sequence ID" value="TMS07103.1"/>
    <property type="molecule type" value="Genomic_DNA"/>
</dbReference>
<dbReference type="Proteomes" id="UP000793456">
    <property type="component" value="Chromosome XVIII"/>
</dbReference>
<proteinExistence type="predicted"/>
<accession>A0ACD3QKQ4</accession>
<evidence type="ECO:0000313" key="1">
    <source>
        <dbReference type="EMBL" id="TMS07103.1"/>
    </source>
</evidence>
<protein>
    <submittedName>
        <fullName evidence="1">Uncharacterized protein</fullName>
    </submittedName>
</protein>
<comment type="caution">
    <text evidence="1">The sequence shown here is derived from an EMBL/GenBank/DDBJ whole genome shotgun (WGS) entry which is preliminary data.</text>
</comment>
<reference evidence="1" key="1">
    <citation type="submission" date="2018-11" db="EMBL/GenBank/DDBJ databases">
        <title>The sequence and de novo assembly of Larimichthys crocea genome using PacBio and Hi-C technologies.</title>
        <authorList>
            <person name="Xu P."/>
            <person name="Chen B."/>
            <person name="Zhou Z."/>
            <person name="Ke Q."/>
            <person name="Wu Y."/>
            <person name="Bai H."/>
            <person name="Pu F."/>
        </authorList>
    </citation>
    <scope>NUCLEOTIDE SEQUENCE</scope>
    <source>
        <tissue evidence="1">Muscle</tissue>
    </source>
</reference>
<gene>
    <name evidence="1" type="ORF">E3U43_011196</name>
</gene>
<organism evidence="1 2">
    <name type="scientific">Larimichthys crocea</name>
    <name type="common">Large yellow croaker</name>
    <name type="synonym">Pseudosciaena crocea</name>
    <dbReference type="NCBI Taxonomy" id="215358"/>
    <lineage>
        <taxon>Eukaryota</taxon>
        <taxon>Metazoa</taxon>
        <taxon>Chordata</taxon>
        <taxon>Craniata</taxon>
        <taxon>Vertebrata</taxon>
        <taxon>Euteleostomi</taxon>
        <taxon>Actinopterygii</taxon>
        <taxon>Neopterygii</taxon>
        <taxon>Teleostei</taxon>
        <taxon>Neoteleostei</taxon>
        <taxon>Acanthomorphata</taxon>
        <taxon>Eupercaria</taxon>
        <taxon>Sciaenidae</taxon>
        <taxon>Larimichthys</taxon>
    </lineage>
</organism>
<keyword evidence="2" id="KW-1185">Reference proteome</keyword>
<evidence type="ECO:0000313" key="2">
    <source>
        <dbReference type="Proteomes" id="UP000793456"/>
    </source>
</evidence>
<sequence>MAALQLMQQKANKDTKTDTPAITETSETTSESNADTTQTQTTASESQSATELATDSTSPTDNGTPAASQAATDGEENSSKPATNGPLDLASTQNGECKSPLEGKELEESIPGLAQAKELAETLVAEDGSCIDPKSREVVLNACKAVGSISNTSFDIRFNPDIFSPGVRFPDDSADDVQKQKQLLKDAAAFLVSCQIPSLEGCELINEALNLFNNVYGAMHVEICACLRLLARLNYIMGDHPEALSNQQKAVLMSERVLGIEHPNTIQEYMHLALYCFANGQLSTALKLLYRARYLMLMVSGEDHPEMALLDSNIGLVLHGVMEYDLSLRFLENALTINTKYHGPRSLKVALSHHLVARVYESKAEFRSALQHEKEGYTIYKNQMGEAHEKTKESSEYLKYLTQQAVALQRTMNEIYKNGSNASIMPLKFTAPSMASVLEQLNIINGIIFIPLSQKDLENLKAEVQRRQQLQELGKIEEPTEDSPLELEDKIPID</sequence>
<name>A0ACD3QKQ4_LARCR</name>